<dbReference type="InterPro" id="IPR011009">
    <property type="entry name" value="Kinase-like_dom_sf"/>
</dbReference>
<organism evidence="3 4">
    <name type="scientific">Actinomyces oris</name>
    <dbReference type="NCBI Taxonomy" id="544580"/>
    <lineage>
        <taxon>Bacteria</taxon>
        <taxon>Bacillati</taxon>
        <taxon>Actinomycetota</taxon>
        <taxon>Actinomycetes</taxon>
        <taxon>Actinomycetales</taxon>
        <taxon>Actinomycetaceae</taxon>
        <taxon>Actinomyces</taxon>
    </lineage>
</organism>
<dbReference type="EMBL" id="MSKL01000024">
    <property type="protein sequence ID" value="OLO48509.1"/>
    <property type="molecule type" value="Genomic_DNA"/>
</dbReference>
<comment type="caution">
    <text evidence="3">The sequence shown here is derived from an EMBL/GenBank/DDBJ whole genome shotgun (WGS) entry which is preliminary data.</text>
</comment>
<protein>
    <submittedName>
        <fullName evidence="3">1,4-alpha-glucan branching protein</fullName>
    </submittedName>
</protein>
<dbReference type="RefSeq" id="WP_075418527.1">
    <property type="nucleotide sequence ID" value="NZ_MSKL01000024.1"/>
</dbReference>
<dbReference type="OrthoDB" id="3787729at2"/>
<feature type="region of interest" description="Disordered" evidence="1">
    <location>
        <begin position="1"/>
        <end position="26"/>
    </location>
</feature>
<feature type="domain" description="Aminoglycoside phosphotransferase" evidence="2">
    <location>
        <begin position="304"/>
        <end position="466"/>
    </location>
</feature>
<dbReference type="AlphaFoldDB" id="A0A1Q8VKA2"/>
<reference evidence="3 4" key="1">
    <citation type="submission" date="2016-12" db="EMBL/GenBank/DDBJ databases">
        <title>Genomic comparison of strains in the 'Actinomyces naeslundii' group.</title>
        <authorList>
            <person name="Mughal S.R."/>
            <person name="Do T."/>
            <person name="Gilbert S.C."/>
            <person name="Witherden E.A."/>
            <person name="Didelot X."/>
            <person name="Beighton D."/>
        </authorList>
    </citation>
    <scope>NUCLEOTIDE SEQUENCE [LARGE SCALE GENOMIC DNA]</scope>
    <source>
        <strain evidence="3 4">P6N</strain>
    </source>
</reference>
<name>A0A1Q8VKA2_9ACTO</name>
<evidence type="ECO:0000256" key="1">
    <source>
        <dbReference type="SAM" id="MobiDB-lite"/>
    </source>
</evidence>
<dbReference type="SUPFAM" id="SSF56112">
    <property type="entry name" value="Protein kinase-like (PK-like)"/>
    <property type="match status" value="1"/>
</dbReference>
<feature type="region of interest" description="Disordered" evidence="1">
    <location>
        <begin position="467"/>
        <end position="495"/>
    </location>
</feature>
<feature type="compositionally biased region" description="Polar residues" evidence="1">
    <location>
        <begin position="478"/>
        <end position="495"/>
    </location>
</feature>
<dbReference type="Proteomes" id="UP000186394">
    <property type="component" value="Unassembled WGS sequence"/>
</dbReference>
<gene>
    <name evidence="3" type="ORF">BKH28_09240</name>
</gene>
<feature type="compositionally biased region" description="Polar residues" evidence="1">
    <location>
        <begin position="1"/>
        <end position="11"/>
    </location>
</feature>
<evidence type="ECO:0000259" key="2">
    <source>
        <dbReference type="Pfam" id="PF01636"/>
    </source>
</evidence>
<dbReference type="Gene3D" id="3.90.1200.10">
    <property type="match status" value="1"/>
</dbReference>
<proteinExistence type="predicted"/>
<evidence type="ECO:0000313" key="4">
    <source>
        <dbReference type="Proteomes" id="UP000186394"/>
    </source>
</evidence>
<evidence type="ECO:0000313" key="3">
    <source>
        <dbReference type="EMBL" id="OLO48509.1"/>
    </source>
</evidence>
<accession>A0A1Q8VKA2</accession>
<dbReference type="Pfam" id="PF01636">
    <property type="entry name" value="APH"/>
    <property type="match status" value="1"/>
</dbReference>
<dbReference type="InterPro" id="IPR002575">
    <property type="entry name" value="Aminoglycoside_PTrfase"/>
</dbReference>
<sequence length="543" mass="58119">MPNEPISTAPQPASVPARSLRSAQAPSTWPSDAEILAALGPWMLQRRWFPLKGDAAPPLGSLRIIASWEPEAGVRDLVIAALRGNQAETGHHDGMVLLHVPVVLEAADALDSFATPGEAPGNHGLLLTTASGGAPAQVALVDGAHHPAFWRVWALSALEAGTVLGEAGALAIAQRAPRLRVTTGEQSNTSVILPAPTSPDEALGEQDAATGDLIVKLLRVLEHGRNPDVELSVALARSGWDRVRTPVAWSTLDWTRTGGCGQPTLQESTDSAVACSFVPRADDGFELFCSLASTDDVDGPVRTRAVDLARDLGRTTAQMHHHLAVSLGTSRPPEPAELAAALSERARWALEEVPELSGHIRALELKVEQTLQRLESLPALEPATRIHGDYHLGQVLHEVGGQQRWYVLDFEGEPLRPLAQRSDPDLPARDVAGMLRSFDYAAAVGKAPHPDWLGAVRTAFEEGYRQGRRETAPEGAAQTGSQAPAPTSSHNAEQTEASYQTVLTCLELDKALYEAVYEARNRPDWLSIPMAGIESVLSKHTEG</sequence>